<reference evidence="1 2" key="1">
    <citation type="submission" date="2018-03" db="EMBL/GenBank/DDBJ databases">
        <title>Genomic Encyclopedia of Type Strains, Phase III (KMG-III): the genomes of soil and plant-associated and newly described type strains.</title>
        <authorList>
            <person name="Whitman W."/>
        </authorList>
    </citation>
    <scope>NUCLEOTIDE SEQUENCE [LARGE SCALE GENOMIC DNA]</scope>
    <source>
        <strain evidence="1 2">CGMCC 1.12152</strain>
    </source>
</reference>
<organism evidence="1 2">
    <name type="scientific">Vreelandella songnenensis</name>
    <dbReference type="NCBI Taxonomy" id="1176243"/>
    <lineage>
        <taxon>Bacteria</taxon>
        <taxon>Pseudomonadati</taxon>
        <taxon>Pseudomonadota</taxon>
        <taxon>Gammaproteobacteria</taxon>
        <taxon>Oceanospirillales</taxon>
        <taxon>Halomonadaceae</taxon>
        <taxon>Vreelandella</taxon>
    </lineage>
</organism>
<dbReference type="Pfam" id="PF08003">
    <property type="entry name" value="Methyltransf_9"/>
    <property type="match status" value="1"/>
</dbReference>
<dbReference type="SUPFAM" id="SSF53335">
    <property type="entry name" value="S-adenosyl-L-methionine-dependent methyltransferases"/>
    <property type="match status" value="1"/>
</dbReference>
<dbReference type="Proteomes" id="UP000237647">
    <property type="component" value="Unassembled WGS sequence"/>
</dbReference>
<proteinExistence type="predicted"/>
<accession>A0A2T0V256</accession>
<comment type="caution">
    <text evidence="1">The sequence shown here is derived from an EMBL/GenBank/DDBJ whole genome shotgun (WGS) entry which is preliminary data.</text>
</comment>
<keyword evidence="2" id="KW-1185">Reference proteome</keyword>
<dbReference type="InterPro" id="IPR029063">
    <property type="entry name" value="SAM-dependent_MTases_sf"/>
</dbReference>
<evidence type="ECO:0000313" key="1">
    <source>
        <dbReference type="EMBL" id="PRY64256.1"/>
    </source>
</evidence>
<evidence type="ECO:0000313" key="2">
    <source>
        <dbReference type="Proteomes" id="UP000237647"/>
    </source>
</evidence>
<dbReference type="OrthoDB" id="9791837at2"/>
<sequence length="264" mass="30414">MAINYGTEKETLKALYQKTSKHSNYQTLPDCLKHLISEKSITTKSRFESERFDYIKRILDFKDKKIMDIGGNTGYFTFQSIAEGARSANYVEGNKTHVEFVQAASKALEWNEKIRITSKYFNFENSEDDEKHFDIVLLLNVLHHLGDDYGVEKSISTVKSKIIDQLNSIASITHFCAFQLGFNWKGDRDMGLFENGQKREMIDYLVKGTQNNWNIIKIGIPEKINNKIVYCDANNENLDRKDSLGEFLNRPLFILESKHSSALS</sequence>
<name>A0A2T0V256_9GAMM</name>
<gene>
    <name evidence="1" type="ORF">B0H98_106168</name>
</gene>
<dbReference type="Gene3D" id="3.40.50.150">
    <property type="entry name" value="Vaccinia Virus protein VP39"/>
    <property type="match status" value="1"/>
</dbReference>
<dbReference type="EMBL" id="PVTK01000006">
    <property type="protein sequence ID" value="PRY64256.1"/>
    <property type="molecule type" value="Genomic_DNA"/>
</dbReference>
<protein>
    <submittedName>
        <fullName evidence="1">Uncharacterized protein DUF1698</fullName>
    </submittedName>
</protein>
<dbReference type="AlphaFoldDB" id="A0A2T0V256"/>
<dbReference type="RefSeq" id="WP_106375221.1">
    <property type="nucleotide sequence ID" value="NZ_PVTK01000006.1"/>
</dbReference>
<dbReference type="InterPro" id="IPR027555">
    <property type="entry name" value="Mo5U34_MeTrfas-like"/>
</dbReference>